<dbReference type="InterPro" id="IPR011991">
    <property type="entry name" value="ArsR-like_HTH"/>
</dbReference>
<dbReference type="PROSITE" id="PS50995">
    <property type="entry name" value="HTH_MARR_2"/>
    <property type="match status" value="1"/>
</dbReference>
<dbReference type="GO" id="GO:0043565">
    <property type="term" value="F:sequence-specific DNA binding"/>
    <property type="evidence" value="ECO:0007669"/>
    <property type="project" value="InterPro"/>
</dbReference>
<dbReference type="Gene3D" id="1.10.10.10">
    <property type="entry name" value="Winged helix-like DNA-binding domain superfamily/Winged helix DNA-binding domain"/>
    <property type="match status" value="1"/>
</dbReference>
<keyword evidence="2 5" id="KW-0238">DNA-binding</keyword>
<dbReference type="PRINTS" id="PR00033">
    <property type="entry name" value="HTHASNC"/>
</dbReference>
<sequence>MHEPRLANLLGAAALAVTDEVHGAVRTTGLNPSQVTALVLLRGESGLSVTELAKRIGIHQTACTRMVDALQERGLVERRHTVGKWTHVHPTEAGLQAAEDVLQARGHSLLRVIARLGDDDRRALVDGLEKLLTGLYEEVGSADRICRMCDRPACTPTGHACPVGAAERAHRGP</sequence>
<name>A0A840Q4S7_9PSEU</name>
<evidence type="ECO:0000256" key="1">
    <source>
        <dbReference type="ARBA" id="ARBA00023015"/>
    </source>
</evidence>
<dbReference type="RefSeq" id="WP_184726152.1">
    <property type="nucleotide sequence ID" value="NZ_JACHIW010000001.1"/>
</dbReference>
<evidence type="ECO:0000256" key="2">
    <source>
        <dbReference type="ARBA" id="ARBA00023125"/>
    </source>
</evidence>
<dbReference type="InterPro" id="IPR036388">
    <property type="entry name" value="WH-like_DNA-bd_sf"/>
</dbReference>
<dbReference type="Pfam" id="PF01047">
    <property type="entry name" value="MarR"/>
    <property type="match status" value="1"/>
</dbReference>
<keyword evidence="3" id="KW-0804">Transcription</keyword>
<protein>
    <submittedName>
        <fullName evidence="5">DNA-binding MarR family transcriptional regulator</fullName>
    </submittedName>
</protein>
<comment type="caution">
    <text evidence="5">The sequence shown here is derived from an EMBL/GenBank/DDBJ whole genome shotgun (WGS) entry which is preliminary data.</text>
</comment>
<organism evidence="5 6">
    <name type="scientific">Saccharopolyspora phatthalungensis</name>
    <dbReference type="NCBI Taxonomy" id="664693"/>
    <lineage>
        <taxon>Bacteria</taxon>
        <taxon>Bacillati</taxon>
        <taxon>Actinomycetota</taxon>
        <taxon>Actinomycetes</taxon>
        <taxon>Pseudonocardiales</taxon>
        <taxon>Pseudonocardiaceae</taxon>
        <taxon>Saccharopolyspora</taxon>
    </lineage>
</organism>
<dbReference type="InterPro" id="IPR036390">
    <property type="entry name" value="WH_DNA-bd_sf"/>
</dbReference>
<accession>A0A840Q4S7</accession>
<evidence type="ECO:0000259" key="4">
    <source>
        <dbReference type="PROSITE" id="PS50995"/>
    </source>
</evidence>
<dbReference type="PANTHER" id="PTHR42756">
    <property type="entry name" value="TRANSCRIPTIONAL REGULATOR, MARR"/>
    <property type="match status" value="1"/>
</dbReference>
<keyword evidence="1" id="KW-0805">Transcription regulation</keyword>
<proteinExistence type="predicted"/>
<dbReference type="EMBL" id="JACHIW010000001">
    <property type="protein sequence ID" value="MBB5154671.1"/>
    <property type="molecule type" value="Genomic_DNA"/>
</dbReference>
<dbReference type="CDD" id="cd00090">
    <property type="entry name" value="HTH_ARSR"/>
    <property type="match status" value="1"/>
</dbReference>
<dbReference type="InterPro" id="IPR000835">
    <property type="entry name" value="HTH_MarR-typ"/>
</dbReference>
<gene>
    <name evidence="5" type="ORF">BJ970_002205</name>
</gene>
<dbReference type="InterPro" id="IPR000485">
    <property type="entry name" value="AsnC-type_HTH_dom"/>
</dbReference>
<reference evidence="5 6" key="1">
    <citation type="submission" date="2020-08" db="EMBL/GenBank/DDBJ databases">
        <title>Sequencing the genomes of 1000 actinobacteria strains.</title>
        <authorList>
            <person name="Klenk H.-P."/>
        </authorList>
    </citation>
    <scope>NUCLEOTIDE SEQUENCE [LARGE SCALE GENOMIC DNA]</scope>
    <source>
        <strain evidence="5 6">DSM 45584</strain>
    </source>
</reference>
<dbReference type="GO" id="GO:0003700">
    <property type="term" value="F:DNA-binding transcription factor activity"/>
    <property type="evidence" value="ECO:0007669"/>
    <property type="project" value="InterPro"/>
</dbReference>
<evidence type="ECO:0000313" key="5">
    <source>
        <dbReference type="EMBL" id="MBB5154671.1"/>
    </source>
</evidence>
<dbReference type="PRINTS" id="PR00598">
    <property type="entry name" value="HTHMARR"/>
</dbReference>
<feature type="domain" description="HTH marR-type" evidence="4">
    <location>
        <begin position="3"/>
        <end position="133"/>
    </location>
</feature>
<dbReference type="SMART" id="SM00347">
    <property type="entry name" value="HTH_MARR"/>
    <property type="match status" value="1"/>
</dbReference>
<evidence type="ECO:0000313" key="6">
    <source>
        <dbReference type="Proteomes" id="UP000584374"/>
    </source>
</evidence>
<dbReference type="AlphaFoldDB" id="A0A840Q4S7"/>
<dbReference type="PANTHER" id="PTHR42756:SF1">
    <property type="entry name" value="TRANSCRIPTIONAL REPRESSOR OF EMRAB OPERON"/>
    <property type="match status" value="1"/>
</dbReference>
<dbReference type="Proteomes" id="UP000584374">
    <property type="component" value="Unassembled WGS sequence"/>
</dbReference>
<evidence type="ECO:0000256" key="3">
    <source>
        <dbReference type="ARBA" id="ARBA00023163"/>
    </source>
</evidence>
<dbReference type="SUPFAM" id="SSF46785">
    <property type="entry name" value="Winged helix' DNA-binding domain"/>
    <property type="match status" value="1"/>
</dbReference>
<keyword evidence="6" id="KW-1185">Reference proteome</keyword>